<comment type="caution">
    <text evidence="1">The sequence shown here is derived from an EMBL/GenBank/DDBJ whole genome shotgun (WGS) entry which is preliminary data.</text>
</comment>
<keyword evidence="1" id="KW-0255">Endonuclease</keyword>
<dbReference type="InParanoid" id="A0A200QPF5"/>
<dbReference type="Proteomes" id="UP000195402">
    <property type="component" value="Unassembled WGS sequence"/>
</dbReference>
<organism evidence="1 2">
    <name type="scientific">Macleaya cordata</name>
    <name type="common">Five-seeded plume-poppy</name>
    <name type="synonym">Bocconia cordata</name>
    <dbReference type="NCBI Taxonomy" id="56857"/>
    <lineage>
        <taxon>Eukaryota</taxon>
        <taxon>Viridiplantae</taxon>
        <taxon>Streptophyta</taxon>
        <taxon>Embryophyta</taxon>
        <taxon>Tracheophyta</taxon>
        <taxon>Spermatophyta</taxon>
        <taxon>Magnoliopsida</taxon>
        <taxon>Ranunculales</taxon>
        <taxon>Papaveraceae</taxon>
        <taxon>Papaveroideae</taxon>
        <taxon>Macleaya</taxon>
    </lineage>
</organism>
<accession>A0A200QPF5</accession>
<dbReference type="InterPro" id="IPR036691">
    <property type="entry name" value="Endo/exonu/phosph_ase_sf"/>
</dbReference>
<dbReference type="PANTHER" id="PTHR33710:SF64">
    <property type="entry name" value="ENDONUCLEASE_EXONUCLEASE_PHOSPHATASE DOMAIN-CONTAINING PROTEIN"/>
    <property type="match status" value="1"/>
</dbReference>
<protein>
    <submittedName>
        <fullName evidence="1">Endonuclease/exonuclease/phosphatase</fullName>
    </submittedName>
</protein>
<proteinExistence type="predicted"/>
<evidence type="ECO:0000313" key="1">
    <source>
        <dbReference type="EMBL" id="OVA12305.1"/>
    </source>
</evidence>
<dbReference type="Gene3D" id="3.60.10.10">
    <property type="entry name" value="Endonuclease/exonuclease/phosphatase"/>
    <property type="match status" value="1"/>
</dbReference>
<dbReference type="GO" id="GO:0004519">
    <property type="term" value="F:endonuclease activity"/>
    <property type="evidence" value="ECO:0007669"/>
    <property type="project" value="UniProtKB-KW"/>
</dbReference>
<keyword evidence="1" id="KW-0378">Hydrolase</keyword>
<dbReference type="GO" id="GO:0004527">
    <property type="term" value="F:exonuclease activity"/>
    <property type="evidence" value="ECO:0007669"/>
    <property type="project" value="UniProtKB-KW"/>
</dbReference>
<dbReference type="OrthoDB" id="1742302at2759"/>
<dbReference type="AlphaFoldDB" id="A0A200QPF5"/>
<reference evidence="1 2" key="1">
    <citation type="journal article" date="2017" name="Mol. Plant">
        <title>The Genome of Medicinal Plant Macleaya cordata Provides New Insights into Benzylisoquinoline Alkaloids Metabolism.</title>
        <authorList>
            <person name="Liu X."/>
            <person name="Liu Y."/>
            <person name="Huang P."/>
            <person name="Ma Y."/>
            <person name="Qing Z."/>
            <person name="Tang Q."/>
            <person name="Cao H."/>
            <person name="Cheng P."/>
            <person name="Zheng Y."/>
            <person name="Yuan Z."/>
            <person name="Zhou Y."/>
            <person name="Liu J."/>
            <person name="Tang Z."/>
            <person name="Zhuo Y."/>
            <person name="Zhang Y."/>
            <person name="Yu L."/>
            <person name="Huang J."/>
            <person name="Yang P."/>
            <person name="Peng Q."/>
            <person name="Zhang J."/>
            <person name="Jiang W."/>
            <person name="Zhang Z."/>
            <person name="Lin K."/>
            <person name="Ro D.K."/>
            <person name="Chen X."/>
            <person name="Xiong X."/>
            <person name="Shang Y."/>
            <person name="Huang S."/>
            <person name="Zeng J."/>
        </authorList>
    </citation>
    <scope>NUCLEOTIDE SEQUENCE [LARGE SCALE GENOMIC DNA]</scope>
    <source>
        <strain evidence="2">cv. BLH2017</strain>
        <tissue evidence="1">Root</tissue>
    </source>
</reference>
<name>A0A200QPF5_MACCD</name>
<dbReference type="SUPFAM" id="SSF56219">
    <property type="entry name" value="DNase I-like"/>
    <property type="match status" value="1"/>
</dbReference>
<dbReference type="OMA" id="SPRAHIN"/>
<evidence type="ECO:0000313" key="2">
    <source>
        <dbReference type="Proteomes" id="UP000195402"/>
    </source>
</evidence>
<keyword evidence="1" id="KW-0540">Nuclease</keyword>
<dbReference type="EMBL" id="MVGT01001396">
    <property type="protein sequence ID" value="OVA12305.1"/>
    <property type="molecule type" value="Genomic_DNA"/>
</dbReference>
<gene>
    <name evidence="1" type="ORF">BVC80_1571g7</name>
</gene>
<keyword evidence="2" id="KW-1185">Reference proteome</keyword>
<sequence>MFAAANSLLWILMGDFNSILDSQEKVGGTAIRPYHFADFHNCVSQAHIFDLAYTGCFFTWSNNQLSDGRISKTLDRAMVNAEWLQYFQDSTADFLPPGLSDHSPIITSIFFNREKHPRPFRFYNSWVSELGFMEVVISTWSERVRGRPGKSNPNSPTRS</sequence>
<dbReference type="PANTHER" id="PTHR33710">
    <property type="entry name" value="BNAC02G09200D PROTEIN"/>
    <property type="match status" value="1"/>
</dbReference>
<keyword evidence="1" id="KW-0269">Exonuclease</keyword>